<dbReference type="InterPro" id="IPR014710">
    <property type="entry name" value="RmlC-like_jellyroll"/>
</dbReference>
<dbReference type="GO" id="GO:0008168">
    <property type="term" value="F:methyltransferase activity"/>
    <property type="evidence" value="ECO:0007669"/>
    <property type="project" value="UniProtKB-KW"/>
</dbReference>
<dbReference type="EMBL" id="BMOB01000001">
    <property type="protein sequence ID" value="GGI77789.1"/>
    <property type="molecule type" value="Genomic_DNA"/>
</dbReference>
<dbReference type="CDD" id="cd02440">
    <property type="entry name" value="AdoMet_MTases"/>
    <property type="match status" value="1"/>
</dbReference>
<protein>
    <submittedName>
        <fullName evidence="3">SAM-dependent methyltransferase TehB</fullName>
    </submittedName>
</protein>
<dbReference type="NCBIfam" id="NF008992">
    <property type="entry name" value="PRK12335.1"/>
    <property type="match status" value="1"/>
</dbReference>
<keyword evidence="4" id="KW-1185">Reference proteome</keyword>
<dbReference type="InterPro" id="IPR015392">
    <property type="entry name" value="TehB/YeaR-like_dom"/>
</dbReference>
<dbReference type="Pfam" id="PF03848">
    <property type="entry name" value="TehB"/>
    <property type="match status" value="1"/>
</dbReference>
<evidence type="ECO:0000313" key="4">
    <source>
        <dbReference type="Proteomes" id="UP000630149"/>
    </source>
</evidence>
<dbReference type="Gene3D" id="3.40.50.150">
    <property type="entry name" value="Vaccinia Virus protein VP39"/>
    <property type="match status" value="1"/>
</dbReference>
<feature type="domain" description="Tellurite resistance methyltransferase TehB-like" evidence="1">
    <location>
        <begin position="93"/>
        <end position="289"/>
    </location>
</feature>
<evidence type="ECO:0000259" key="2">
    <source>
        <dbReference type="Pfam" id="PF09313"/>
    </source>
</evidence>
<dbReference type="Proteomes" id="UP000630149">
    <property type="component" value="Unassembled WGS sequence"/>
</dbReference>
<feature type="domain" description="TehB/YeaR-like" evidence="2">
    <location>
        <begin position="25"/>
        <end position="85"/>
    </location>
</feature>
<organism evidence="3 4">
    <name type="scientific">Legionella impletisoli</name>
    <dbReference type="NCBI Taxonomy" id="343510"/>
    <lineage>
        <taxon>Bacteria</taxon>
        <taxon>Pseudomonadati</taxon>
        <taxon>Pseudomonadota</taxon>
        <taxon>Gammaproteobacteria</taxon>
        <taxon>Legionellales</taxon>
        <taxon>Legionellaceae</taxon>
        <taxon>Legionella</taxon>
    </lineage>
</organism>
<evidence type="ECO:0000313" key="3">
    <source>
        <dbReference type="EMBL" id="GGI77789.1"/>
    </source>
</evidence>
<dbReference type="Gene3D" id="2.60.120.10">
    <property type="entry name" value="Jelly Rolls"/>
    <property type="match status" value="1"/>
</dbReference>
<dbReference type="Pfam" id="PF09313">
    <property type="entry name" value="TehB-like"/>
    <property type="match status" value="1"/>
</dbReference>
<accession>A0A917N8U6</accession>
<reference evidence="3" key="1">
    <citation type="journal article" date="2014" name="Int. J. Syst. Evol. Microbiol.">
        <title>Complete genome sequence of Corynebacterium casei LMG S-19264T (=DSM 44701T), isolated from a smear-ripened cheese.</title>
        <authorList>
            <consortium name="US DOE Joint Genome Institute (JGI-PGF)"/>
            <person name="Walter F."/>
            <person name="Albersmeier A."/>
            <person name="Kalinowski J."/>
            <person name="Ruckert C."/>
        </authorList>
    </citation>
    <scope>NUCLEOTIDE SEQUENCE</scope>
    <source>
        <strain evidence="3">JCM 13919</strain>
    </source>
</reference>
<sequence length="299" mass="34547">MFKYHKDLICYNQTDIAHDQDNLFFLDKHSTNEGTWGLFQLTGGEIEFIFVDGEGHELSRHYLNPIEAPVFIPPAAWHKIQPISEAFYGNLEFYCKPHRYFSKKHRLNEVHSDLLYVYQSYLQDQGPLDILDIGCGVGRNALFLALQGHSVHGIDINESSLRQLMHIAHQEKLSNMTTSLHDLNQPMMLNDRTYDWIISTVSLQFLQSTRIPSLLSELQQATRPQGVHFLVFPIESENFTLPSSFTFMPESEELLHFYQDQGWAILEYKETVGRLHRLDEFGRPIQGIFGHLLAQKPAA</sequence>
<dbReference type="SUPFAM" id="SSF53335">
    <property type="entry name" value="S-adenosyl-L-methionine-dependent methyltransferases"/>
    <property type="match status" value="1"/>
</dbReference>
<evidence type="ECO:0000259" key="1">
    <source>
        <dbReference type="Pfam" id="PF03848"/>
    </source>
</evidence>
<reference evidence="3" key="2">
    <citation type="submission" date="2020-09" db="EMBL/GenBank/DDBJ databases">
        <authorList>
            <person name="Sun Q."/>
            <person name="Ohkuma M."/>
        </authorList>
    </citation>
    <scope>NUCLEOTIDE SEQUENCE</scope>
    <source>
        <strain evidence="3">JCM 13919</strain>
    </source>
</reference>
<gene>
    <name evidence="3" type="primary">tehB</name>
    <name evidence="3" type="ORF">GCM10007966_03040</name>
</gene>
<keyword evidence="3" id="KW-0489">Methyltransferase</keyword>
<proteinExistence type="predicted"/>
<dbReference type="GO" id="GO:0032259">
    <property type="term" value="P:methylation"/>
    <property type="evidence" value="ECO:0007669"/>
    <property type="project" value="UniProtKB-KW"/>
</dbReference>
<dbReference type="PANTHER" id="PTHR43861">
    <property type="entry name" value="TRANS-ACONITATE 2-METHYLTRANSFERASE-RELATED"/>
    <property type="match status" value="1"/>
</dbReference>
<dbReference type="SUPFAM" id="SSF51197">
    <property type="entry name" value="Clavaminate synthase-like"/>
    <property type="match status" value="1"/>
</dbReference>
<dbReference type="OrthoDB" id="9804312at2"/>
<dbReference type="RefSeq" id="WP_131775538.1">
    <property type="nucleotide sequence ID" value="NZ_BMOB01000001.1"/>
</dbReference>
<name>A0A917N8U6_9GAMM</name>
<dbReference type="InterPro" id="IPR029063">
    <property type="entry name" value="SAM-dependent_MTases_sf"/>
</dbReference>
<dbReference type="InterPro" id="IPR015985">
    <property type="entry name" value="TehB-like_dom"/>
</dbReference>
<keyword evidence="3" id="KW-0808">Transferase</keyword>
<comment type="caution">
    <text evidence="3">The sequence shown here is derived from an EMBL/GenBank/DDBJ whole genome shotgun (WGS) entry which is preliminary data.</text>
</comment>
<dbReference type="AlphaFoldDB" id="A0A917N8U6"/>